<keyword evidence="10" id="KW-1185">Reference proteome</keyword>
<evidence type="ECO:0000256" key="4">
    <source>
        <dbReference type="ARBA" id="ARBA00022801"/>
    </source>
</evidence>
<protein>
    <submittedName>
        <fullName evidence="9">M14 family zinc carboxypeptidase</fullName>
    </submittedName>
</protein>
<proteinExistence type="inferred from homology"/>
<dbReference type="PANTHER" id="PTHR11705">
    <property type="entry name" value="PROTEASE FAMILY M14 CARBOXYPEPTIDASE A,B"/>
    <property type="match status" value="1"/>
</dbReference>
<dbReference type="Gene3D" id="3.40.630.10">
    <property type="entry name" value="Zn peptidases"/>
    <property type="match status" value="1"/>
</dbReference>
<dbReference type="SMART" id="SM00631">
    <property type="entry name" value="Zn_pept"/>
    <property type="match status" value="1"/>
</dbReference>
<comment type="similarity">
    <text evidence="2 7">Belongs to the peptidase M14 family.</text>
</comment>
<comment type="cofactor">
    <cofactor evidence="1">
        <name>Zn(2+)</name>
        <dbReference type="ChEBI" id="CHEBI:29105"/>
    </cofactor>
</comment>
<gene>
    <name evidence="9" type="ORF">ACFSFY_07530</name>
</gene>
<dbReference type="PANTHER" id="PTHR11705:SF143">
    <property type="entry name" value="SLL0236 PROTEIN"/>
    <property type="match status" value="1"/>
</dbReference>
<dbReference type="SUPFAM" id="SSF53187">
    <property type="entry name" value="Zn-dependent exopeptidases"/>
    <property type="match status" value="1"/>
</dbReference>
<comment type="caution">
    <text evidence="9">The sequence shown here is derived from an EMBL/GenBank/DDBJ whole genome shotgun (WGS) entry which is preliminary data.</text>
</comment>
<evidence type="ECO:0000256" key="7">
    <source>
        <dbReference type="PROSITE-ProRule" id="PRU01379"/>
    </source>
</evidence>
<accession>A0ABW4SET2</accession>
<evidence type="ECO:0000256" key="6">
    <source>
        <dbReference type="ARBA" id="ARBA00023049"/>
    </source>
</evidence>
<dbReference type="Pfam" id="PF00246">
    <property type="entry name" value="Peptidase_M14"/>
    <property type="match status" value="1"/>
</dbReference>
<dbReference type="RefSeq" id="WP_381536778.1">
    <property type="nucleotide sequence ID" value="NZ_JBHUGI010000021.1"/>
</dbReference>
<evidence type="ECO:0000259" key="8">
    <source>
        <dbReference type="PROSITE" id="PS52035"/>
    </source>
</evidence>
<feature type="domain" description="Peptidase M14" evidence="8">
    <location>
        <begin position="1"/>
        <end position="299"/>
    </location>
</feature>
<dbReference type="GO" id="GO:0004180">
    <property type="term" value="F:carboxypeptidase activity"/>
    <property type="evidence" value="ECO:0007669"/>
    <property type="project" value="UniProtKB-KW"/>
</dbReference>
<name>A0ABW4SET2_9BACL</name>
<evidence type="ECO:0000256" key="5">
    <source>
        <dbReference type="ARBA" id="ARBA00022833"/>
    </source>
</evidence>
<keyword evidence="5" id="KW-0862">Zinc</keyword>
<keyword evidence="3" id="KW-0645">Protease</keyword>
<keyword evidence="6" id="KW-0482">Metalloprotease</keyword>
<evidence type="ECO:0000313" key="10">
    <source>
        <dbReference type="Proteomes" id="UP001597218"/>
    </source>
</evidence>
<dbReference type="PROSITE" id="PS52035">
    <property type="entry name" value="PEPTIDASE_M14"/>
    <property type="match status" value="1"/>
</dbReference>
<evidence type="ECO:0000256" key="3">
    <source>
        <dbReference type="ARBA" id="ARBA00022670"/>
    </source>
</evidence>
<feature type="active site" description="Proton donor/acceptor" evidence="7">
    <location>
        <position position="272"/>
    </location>
</feature>
<evidence type="ECO:0000256" key="2">
    <source>
        <dbReference type="ARBA" id="ARBA00005988"/>
    </source>
</evidence>
<evidence type="ECO:0000313" key="9">
    <source>
        <dbReference type="EMBL" id="MFD1927905.1"/>
    </source>
</evidence>
<dbReference type="EMBL" id="JBHUGI010000021">
    <property type="protein sequence ID" value="MFD1927905.1"/>
    <property type="molecule type" value="Genomic_DNA"/>
</dbReference>
<reference evidence="10" key="1">
    <citation type="journal article" date="2019" name="Int. J. Syst. Evol. Microbiol.">
        <title>The Global Catalogue of Microorganisms (GCM) 10K type strain sequencing project: providing services to taxonomists for standard genome sequencing and annotation.</title>
        <authorList>
            <consortium name="The Broad Institute Genomics Platform"/>
            <consortium name="The Broad Institute Genome Sequencing Center for Infectious Disease"/>
            <person name="Wu L."/>
            <person name="Ma J."/>
        </authorList>
    </citation>
    <scope>NUCLEOTIDE SEQUENCE [LARGE SCALE GENOMIC DNA]</scope>
    <source>
        <strain evidence="10">CGMCC 4.7177</strain>
    </source>
</reference>
<keyword evidence="9" id="KW-0121">Carboxypeptidase</keyword>
<organism evidence="9 10">
    <name type="scientific">Sporosarcina siberiensis</name>
    <dbReference type="NCBI Taxonomy" id="1365606"/>
    <lineage>
        <taxon>Bacteria</taxon>
        <taxon>Bacillati</taxon>
        <taxon>Bacillota</taxon>
        <taxon>Bacilli</taxon>
        <taxon>Bacillales</taxon>
        <taxon>Caryophanaceae</taxon>
        <taxon>Sporosarcina</taxon>
    </lineage>
</organism>
<dbReference type="Proteomes" id="UP001597218">
    <property type="component" value="Unassembled WGS sequence"/>
</dbReference>
<sequence length="743" mass="84281">MSQQSLAYDQIINFFNNLNNPNVHVEAIGKSVQGKDILCAVISEDPRKYGISYCKDQYEELKNNKKPFSTSSMSERKIPIVINASIHGHETVGTQAVLDLVNYLISIEKAEVQELLERFIFLCVVCANPDGLDDGTRCNKNGFDLNRDFIFQTQPETQAIVKLIKTCNPIILFDLHGYISTDKDNIGLIEPCTVPHNPNYEYDLYIKWALPMAKGMEKFIQKKKDYFTSKYYKDIKGVCIPYRDLSKGWDDYSPTSTAMYSMLHGAIGITIEAPTRGNDGIRWMVNAILGACHYLKNRRKKILYDYHTFLQRGINKSHPNHPKNFFPSAYIFPKPDHDCNAMNKLVEHLLYNGVDVDITLKKIIVDDQLVPKGSYIIYMNQAKAILANTLLFKGDKDFPLKMTDLCVWCLPLLWGVESIATSSPIAIQTKKVFNVSNQSQISKTGPYEINPFSMESLRLIQKLLLNDVKIYQSNSGNIIIDDEGKDWIRSMIKAAGISANSVDNQAIQSSKVWRTKKIGIIYDGGLFYKQSHAGLKMSLLKLGYQVKEIHPRELTNKKTLMMLDVLIYNGFEHLFLLKSQLKDPYKQYVLASNNEYNACRDTISHFLSNGGRFIAIGAGPSKVARKMLKLTNLTINISGWNDNAIVQVDYHQNPITNGYSQKNTGFVYRPVWYTNTDNMEVLASFSSSTPSVIAGYWPDFNKAKGLPVIIKDKNLDVILIGLEICHRAQPDYLFRLLVNAIHA</sequence>
<evidence type="ECO:0000256" key="1">
    <source>
        <dbReference type="ARBA" id="ARBA00001947"/>
    </source>
</evidence>
<keyword evidence="4" id="KW-0378">Hydrolase</keyword>
<dbReference type="InterPro" id="IPR000834">
    <property type="entry name" value="Peptidase_M14"/>
</dbReference>